<name>A0ABQ3UTX5_9CHLR</name>
<evidence type="ECO:0000313" key="3">
    <source>
        <dbReference type="Proteomes" id="UP000654345"/>
    </source>
</evidence>
<protein>
    <submittedName>
        <fullName evidence="2">Uncharacterized protein</fullName>
    </submittedName>
</protein>
<gene>
    <name evidence="2" type="ORF">KSB_47690</name>
</gene>
<accession>A0ABQ3UTX5</accession>
<feature type="region of interest" description="Disordered" evidence="1">
    <location>
        <begin position="1"/>
        <end position="25"/>
    </location>
</feature>
<dbReference type="EMBL" id="BNJG01000002">
    <property type="protein sequence ID" value="GHO56294.1"/>
    <property type="molecule type" value="Genomic_DNA"/>
</dbReference>
<evidence type="ECO:0000313" key="2">
    <source>
        <dbReference type="EMBL" id="GHO56294.1"/>
    </source>
</evidence>
<organism evidence="2 3">
    <name type="scientific">Ktedonobacter robiniae</name>
    <dbReference type="NCBI Taxonomy" id="2778365"/>
    <lineage>
        <taxon>Bacteria</taxon>
        <taxon>Bacillati</taxon>
        <taxon>Chloroflexota</taxon>
        <taxon>Ktedonobacteria</taxon>
        <taxon>Ktedonobacterales</taxon>
        <taxon>Ktedonobacteraceae</taxon>
        <taxon>Ktedonobacter</taxon>
    </lineage>
</organism>
<keyword evidence="3" id="KW-1185">Reference proteome</keyword>
<proteinExistence type="predicted"/>
<evidence type="ECO:0000256" key="1">
    <source>
        <dbReference type="SAM" id="MobiDB-lite"/>
    </source>
</evidence>
<reference evidence="2 3" key="1">
    <citation type="journal article" date="2021" name="Int. J. Syst. Evol. Microbiol.">
        <title>Reticulibacter mediterranei gen. nov., sp. nov., within the new family Reticulibacteraceae fam. nov., and Ktedonospora formicarum gen. nov., sp. nov., Ktedonobacter robiniae sp. nov., Dictyobacter formicarum sp. nov. and Dictyobacter arantiisoli sp. nov., belonging to the class Ktedonobacteria.</title>
        <authorList>
            <person name="Yabe S."/>
            <person name="Zheng Y."/>
            <person name="Wang C.M."/>
            <person name="Sakai Y."/>
            <person name="Abe K."/>
            <person name="Yokota A."/>
            <person name="Donadio S."/>
            <person name="Cavaletti L."/>
            <person name="Monciardini P."/>
        </authorList>
    </citation>
    <scope>NUCLEOTIDE SEQUENCE [LARGE SCALE GENOMIC DNA]</scope>
    <source>
        <strain evidence="2 3">SOSP1-30</strain>
    </source>
</reference>
<comment type="caution">
    <text evidence="2">The sequence shown here is derived from an EMBL/GenBank/DDBJ whole genome shotgun (WGS) entry which is preliminary data.</text>
</comment>
<sequence length="70" mass="7668">MRSLDEGKIAPLSEAEEPCTPSNNYAHFPSSSDLINLARTQRDVFLIEVSSQAVSRSGFLLVKDQKTSAL</sequence>
<dbReference type="Proteomes" id="UP000654345">
    <property type="component" value="Unassembled WGS sequence"/>
</dbReference>